<evidence type="ECO:0000313" key="7">
    <source>
        <dbReference type="Proteomes" id="UP001501407"/>
    </source>
</evidence>
<keyword evidence="3" id="KW-0804">Transcription</keyword>
<keyword evidence="1" id="KW-0805">Transcription regulation</keyword>
<dbReference type="InterPro" id="IPR036390">
    <property type="entry name" value="WH_DNA-bd_sf"/>
</dbReference>
<evidence type="ECO:0000259" key="4">
    <source>
        <dbReference type="PROSITE" id="PS51077"/>
    </source>
</evidence>
<evidence type="ECO:0000256" key="1">
    <source>
        <dbReference type="ARBA" id="ARBA00023015"/>
    </source>
</evidence>
<evidence type="ECO:0000256" key="2">
    <source>
        <dbReference type="ARBA" id="ARBA00023125"/>
    </source>
</evidence>
<dbReference type="Gene3D" id="3.30.450.40">
    <property type="match status" value="1"/>
</dbReference>
<dbReference type="InterPro" id="IPR050707">
    <property type="entry name" value="HTH_MetabolicPath_Reg"/>
</dbReference>
<dbReference type="Gene3D" id="1.10.10.10">
    <property type="entry name" value="Winged helix-like DNA-binding domain superfamily/Winged helix DNA-binding domain"/>
    <property type="match status" value="1"/>
</dbReference>
<evidence type="ECO:0000313" key="6">
    <source>
        <dbReference type="EMBL" id="GAA5100203.1"/>
    </source>
</evidence>
<dbReference type="PANTHER" id="PTHR30136:SF39">
    <property type="entry name" value="TRANSCRIPTIONAL REGULATORY PROTEIN"/>
    <property type="match status" value="1"/>
</dbReference>
<keyword evidence="7" id="KW-1185">Reference proteome</keyword>
<organism evidence="6 7">
    <name type="scientific">Microbacterium yannicii</name>
    <dbReference type="NCBI Taxonomy" id="671622"/>
    <lineage>
        <taxon>Bacteria</taxon>
        <taxon>Bacillati</taxon>
        <taxon>Actinomycetota</taxon>
        <taxon>Actinomycetes</taxon>
        <taxon>Micrococcales</taxon>
        <taxon>Microbacteriaceae</taxon>
        <taxon>Microbacterium</taxon>
    </lineage>
</organism>
<name>A0ABP9MU54_9MICO</name>
<dbReference type="CDD" id="cd00090">
    <property type="entry name" value="HTH_ARSR"/>
    <property type="match status" value="1"/>
</dbReference>
<dbReference type="SUPFAM" id="SSF46785">
    <property type="entry name" value="Winged helix' DNA-binding domain"/>
    <property type="match status" value="1"/>
</dbReference>
<evidence type="ECO:0000256" key="3">
    <source>
        <dbReference type="ARBA" id="ARBA00023163"/>
    </source>
</evidence>
<feature type="domain" description="IclR-ED" evidence="5">
    <location>
        <begin position="103"/>
        <end position="287"/>
    </location>
</feature>
<dbReference type="SMART" id="SM00346">
    <property type="entry name" value="HTH_ICLR"/>
    <property type="match status" value="1"/>
</dbReference>
<dbReference type="InterPro" id="IPR014757">
    <property type="entry name" value="Tscrpt_reg_IclR_C"/>
</dbReference>
<feature type="domain" description="HTH iclR-type" evidence="4">
    <location>
        <begin position="39"/>
        <end position="102"/>
    </location>
</feature>
<sequence>MSILRRPVRVRRVPTCHVEPSSLSVHIVDTEPKRIIPGAQSIARAAHLLRLVTSGGDDGMPVAELARRAELTRPTTHRLLAALRQEGLVDQDERTGRWMPGPELFLMGTVAASRYDVTGIARDIVRSLAVRTEESAFLSVRRGDETVCLLREEGSFPIRSFVLSEGVRFPLGVASAGLAILAFLPPHDVDAYFERHPELPREWGAAHSEPRLRTRLRDTQERGYAVNPGLIVEGSYGIGAAVFTREGHPQWALSLTGVEFRFGHDRLPELGRTLLAHAHQLTMRIAAAR</sequence>
<dbReference type="Proteomes" id="UP001501407">
    <property type="component" value="Unassembled WGS sequence"/>
</dbReference>
<dbReference type="PANTHER" id="PTHR30136">
    <property type="entry name" value="HELIX-TURN-HELIX TRANSCRIPTIONAL REGULATOR, ICLR FAMILY"/>
    <property type="match status" value="1"/>
</dbReference>
<dbReference type="EMBL" id="BAABKZ010000005">
    <property type="protein sequence ID" value="GAA5100203.1"/>
    <property type="molecule type" value="Genomic_DNA"/>
</dbReference>
<dbReference type="InterPro" id="IPR011991">
    <property type="entry name" value="ArsR-like_HTH"/>
</dbReference>
<accession>A0ABP9MU54</accession>
<reference evidence="7" key="1">
    <citation type="journal article" date="2019" name="Int. J. Syst. Evol. Microbiol.">
        <title>The Global Catalogue of Microorganisms (GCM) 10K type strain sequencing project: providing services to taxonomists for standard genome sequencing and annotation.</title>
        <authorList>
            <consortium name="The Broad Institute Genomics Platform"/>
            <consortium name="The Broad Institute Genome Sequencing Center for Infectious Disease"/>
            <person name="Wu L."/>
            <person name="Ma J."/>
        </authorList>
    </citation>
    <scope>NUCLEOTIDE SEQUENCE [LARGE SCALE GENOMIC DNA]</scope>
    <source>
        <strain evidence="7">JCM 18959</strain>
    </source>
</reference>
<comment type="caution">
    <text evidence="6">The sequence shown here is derived from an EMBL/GenBank/DDBJ whole genome shotgun (WGS) entry which is preliminary data.</text>
</comment>
<dbReference type="InterPro" id="IPR029016">
    <property type="entry name" value="GAF-like_dom_sf"/>
</dbReference>
<gene>
    <name evidence="6" type="ORF">GCM10025760_37260</name>
</gene>
<protein>
    <submittedName>
        <fullName evidence="6">IclR family transcriptional regulator</fullName>
    </submittedName>
</protein>
<dbReference type="SUPFAM" id="SSF55781">
    <property type="entry name" value="GAF domain-like"/>
    <property type="match status" value="1"/>
</dbReference>
<dbReference type="PROSITE" id="PS51078">
    <property type="entry name" value="ICLR_ED"/>
    <property type="match status" value="1"/>
</dbReference>
<proteinExistence type="predicted"/>
<dbReference type="InterPro" id="IPR036388">
    <property type="entry name" value="WH-like_DNA-bd_sf"/>
</dbReference>
<keyword evidence="2" id="KW-0238">DNA-binding</keyword>
<evidence type="ECO:0000259" key="5">
    <source>
        <dbReference type="PROSITE" id="PS51078"/>
    </source>
</evidence>
<dbReference type="Pfam" id="PF01614">
    <property type="entry name" value="IclR_C"/>
    <property type="match status" value="1"/>
</dbReference>
<dbReference type="Pfam" id="PF09339">
    <property type="entry name" value="HTH_IclR"/>
    <property type="match status" value="1"/>
</dbReference>
<dbReference type="PROSITE" id="PS51077">
    <property type="entry name" value="HTH_ICLR"/>
    <property type="match status" value="1"/>
</dbReference>
<dbReference type="InterPro" id="IPR005471">
    <property type="entry name" value="Tscrpt_reg_IclR_N"/>
</dbReference>